<keyword evidence="2" id="KW-0732">Signal</keyword>
<proteinExistence type="predicted"/>
<keyword evidence="1" id="KW-0472">Membrane</keyword>
<feature type="chain" id="PRO_5004163792" evidence="2">
    <location>
        <begin position="27"/>
        <end position="244"/>
    </location>
</feature>
<feature type="transmembrane region" description="Helical" evidence="1">
    <location>
        <begin position="217"/>
        <end position="236"/>
    </location>
</feature>
<evidence type="ECO:0000313" key="3">
    <source>
        <dbReference type="EMBL" id="ABJ83939.1"/>
    </source>
</evidence>
<evidence type="ECO:0000256" key="2">
    <source>
        <dbReference type="SAM" id="SignalP"/>
    </source>
</evidence>
<reference evidence="3" key="1">
    <citation type="submission" date="2006-10" db="EMBL/GenBank/DDBJ databases">
        <title>Complete sequence of Solibacter usitatus Ellin6076.</title>
        <authorList>
            <consortium name="US DOE Joint Genome Institute"/>
            <person name="Copeland A."/>
            <person name="Lucas S."/>
            <person name="Lapidus A."/>
            <person name="Barry K."/>
            <person name="Detter J.C."/>
            <person name="Glavina del Rio T."/>
            <person name="Hammon N."/>
            <person name="Israni S."/>
            <person name="Dalin E."/>
            <person name="Tice H."/>
            <person name="Pitluck S."/>
            <person name="Thompson L.S."/>
            <person name="Brettin T."/>
            <person name="Bruce D."/>
            <person name="Han C."/>
            <person name="Tapia R."/>
            <person name="Gilna P."/>
            <person name="Schmutz J."/>
            <person name="Larimer F."/>
            <person name="Land M."/>
            <person name="Hauser L."/>
            <person name="Kyrpides N."/>
            <person name="Mikhailova N."/>
            <person name="Janssen P.H."/>
            <person name="Kuske C.R."/>
            <person name="Richardson P."/>
        </authorList>
    </citation>
    <scope>NUCLEOTIDE SEQUENCE</scope>
    <source>
        <strain evidence="3">Ellin6076</strain>
    </source>
</reference>
<dbReference type="HOGENOM" id="CLU_1137440_0_0_0"/>
<gene>
    <name evidence="3" type="ordered locus">Acid_2955</name>
</gene>
<dbReference type="STRING" id="234267.Acid_2955"/>
<keyword evidence="1" id="KW-1133">Transmembrane helix</keyword>
<feature type="signal peptide" evidence="2">
    <location>
        <begin position="1"/>
        <end position="26"/>
    </location>
</feature>
<dbReference type="OrthoDB" id="129610at2"/>
<dbReference type="InParanoid" id="Q023A7"/>
<keyword evidence="1" id="KW-0812">Transmembrane</keyword>
<dbReference type="eggNOG" id="ENOG50343I9">
    <property type="taxonomic scope" value="Bacteria"/>
</dbReference>
<name>Q023A7_SOLUE</name>
<dbReference type="AlphaFoldDB" id="Q023A7"/>
<dbReference type="KEGG" id="sus:Acid_2955"/>
<accession>Q023A7</accession>
<dbReference type="EMBL" id="CP000473">
    <property type="protein sequence ID" value="ABJ83939.1"/>
    <property type="molecule type" value="Genomic_DNA"/>
</dbReference>
<sequence precursor="true">MKSIGTATATLCIALAGTIFAPAAKADDWNRKTTVTFSGPVEIPGVHLKGWGVLPAGTYVFKILDSLSDRHIVQIFNQDETTIYATILAIPNYRLKATDKTVITFRERAAGEPEALRAWFYPGRNWGEEFVYPKAKAMELAKTTNIPVLFTAVEIPVEVAEPIKSADAPVVVELKRAPIMAIRPTGEEVQLAVAVTPPPVMVAAAAKPAKTLPGTASPLPTIAMFGMLALFGARALRTAARRIQ</sequence>
<evidence type="ECO:0000256" key="1">
    <source>
        <dbReference type="SAM" id="Phobius"/>
    </source>
</evidence>
<organism evidence="3">
    <name type="scientific">Solibacter usitatus (strain Ellin6076)</name>
    <dbReference type="NCBI Taxonomy" id="234267"/>
    <lineage>
        <taxon>Bacteria</taxon>
        <taxon>Pseudomonadati</taxon>
        <taxon>Acidobacteriota</taxon>
        <taxon>Terriglobia</taxon>
        <taxon>Bryobacterales</taxon>
        <taxon>Solibacteraceae</taxon>
        <taxon>Candidatus Solibacter</taxon>
    </lineage>
</organism>
<protein>
    <submittedName>
        <fullName evidence="3">Uncharacterized protein</fullName>
    </submittedName>
</protein>